<dbReference type="AlphaFoldDB" id="A0A1H7MA66"/>
<sequence length="127" mass="14465">MDSIQQAAIRKKSFELNYNGGTIWCEHLDGMGWYEDEVITKFLGDKKAFSRPSSSAFMIIDLDKTDITNRITETIFSAFENSGKVFRKIAFVGVGSRLRREIKALKANGVAVETFDDYEKAKEWLLP</sequence>
<gene>
    <name evidence="1" type="ORF">SAMN05216469_11118</name>
</gene>
<evidence type="ECO:0000313" key="2">
    <source>
        <dbReference type="Proteomes" id="UP000186015"/>
    </source>
</evidence>
<protein>
    <recommendedName>
        <fullName evidence="3">SpoIIAA-like</fullName>
    </recommendedName>
</protein>
<organism evidence="1 2">
    <name type="scientific">Ruminococcus albus</name>
    <dbReference type="NCBI Taxonomy" id="1264"/>
    <lineage>
        <taxon>Bacteria</taxon>
        <taxon>Bacillati</taxon>
        <taxon>Bacillota</taxon>
        <taxon>Clostridia</taxon>
        <taxon>Eubacteriales</taxon>
        <taxon>Oscillospiraceae</taxon>
        <taxon>Ruminococcus</taxon>
    </lineage>
</organism>
<dbReference type="RefSeq" id="WP_074834078.1">
    <property type="nucleotide sequence ID" value="NZ_FOAT01000011.1"/>
</dbReference>
<accession>A0A1H7MA66</accession>
<proteinExistence type="predicted"/>
<dbReference type="OrthoDB" id="2605177at2"/>
<evidence type="ECO:0008006" key="3">
    <source>
        <dbReference type="Google" id="ProtNLM"/>
    </source>
</evidence>
<dbReference type="Proteomes" id="UP000186015">
    <property type="component" value="Unassembled WGS sequence"/>
</dbReference>
<dbReference type="EMBL" id="FOAT01000011">
    <property type="protein sequence ID" value="SEL07517.1"/>
    <property type="molecule type" value="Genomic_DNA"/>
</dbReference>
<reference evidence="1 2" key="1">
    <citation type="submission" date="2016-10" db="EMBL/GenBank/DDBJ databases">
        <authorList>
            <person name="de Groot N.N."/>
        </authorList>
    </citation>
    <scope>NUCLEOTIDE SEQUENCE [LARGE SCALE GENOMIC DNA]</scope>
    <source>
        <strain evidence="1 2">KH2T6</strain>
    </source>
</reference>
<name>A0A1H7MA66_RUMAL</name>
<evidence type="ECO:0000313" key="1">
    <source>
        <dbReference type="EMBL" id="SEL07517.1"/>
    </source>
</evidence>